<evidence type="ECO:0000256" key="7">
    <source>
        <dbReference type="ARBA" id="ARBA00023136"/>
    </source>
</evidence>
<sequence>MRNVQLFTKKRLGLNYCKVPKAGSTFWMNFFLILDGIYRETDIYRKARYEIHETADNRLEEQNSLGSINDKDVTVMIVRDPYQRLFSAYMDKIFIPLYIEDAKAIARLRNRKCYRENSFQDFLDYVTRDDDVTLNEGQDVHWSPIYYICLPCNIPYNVIIKSEHFSSEVGGLLKSLNLTSSAYELFSKMLNSQNIEVSVQVKVREILRLMLYYDFKNKTCMTYIETMERVWTSFKAQGYMCDEVPFPPVFRNMYYFKIEETIQIILDAIRSCHMTSSQRIKQRMVYLSKAYRAISYNTTIAIRRYFAPDFLLFNYSQVPPI</sequence>
<keyword evidence="3 9" id="KW-0808">Transferase</keyword>
<keyword evidence="8 9" id="KW-0325">Glycoprotein</keyword>
<dbReference type="GO" id="GO:0008146">
    <property type="term" value="F:sulfotransferase activity"/>
    <property type="evidence" value="ECO:0007669"/>
    <property type="project" value="InterPro"/>
</dbReference>
<gene>
    <name evidence="10" type="ORF">FSP39_004680</name>
</gene>
<keyword evidence="11" id="KW-1185">Reference proteome</keyword>
<keyword evidence="4" id="KW-0812">Transmembrane</keyword>
<organism evidence="10 11">
    <name type="scientific">Pinctada imbricata</name>
    <name type="common">Atlantic pearl-oyster</name>
    <name type="synonym">Pinctada martensii</name>
    <dbReference type="NCBI Taxonomy" id="66713"/>
    <lineage>
        <taxon>Eukaryota</taxon>
        <taxon>Metazoa</taxon>
        <taxon>Spiralia</taxon>
        <taxon>Lophotrochozoa</taxon>
        <taxon>Mollusca</taxon>
        <taxon>Bivalvia</taxon>
        <taxon>Autobranchia</taxon>
        <taxon>Pteriomorphia</taxon>
        <taxon>Pterioida</taxon>
        <taxon>Pterioidea</taxon>
        <taxon>Pteriidae</taxon>
        <taxon>Pinctada</taxon>
    </lineage>
</organism>
<name>A0AA88YMF5_PINIB</name>
<keyword evidence="9" id="KW-0119">Carbohydrate metabolism</keyword>
<comment type="caution">
    <text evidence="10">The sequence shown here is derived from an EMBL/GenBank/DDBJ whole genome shotgun (WGS) entry which is preliminary data.</text>
</comment>
<dbReference type="InterPro" id="IPR005331">
    <property type="entry name" value="Sulfotransferase"/>
</dbReference>
<evidence type="ECO:0000256" key="6">
    <source>
        <dbReference type="ARBA" id="ARBA00023034"/>
    </source>
</evidence>
<dbReference type="PANTHER" id="PTHR12137:SF54">
    <property type="entry name" value="CARBOHYDRATE SULFOTRANSFERASE"/>
    <property type="match status" value="1"/>
</dbReference>
<keyword evidence="6 9" id="KW-0333">Golgi apparatus</keyword>
<dbReference type="Proteomes" id="UP001186944">
    <property type="component" value="Unassembled WGS sequence"/>
</dbReference>
<evidence type="ECO:0000256" key="2">
    <source>
        <dbReference type="ARBA" id="ARBA00006339"/>
    </source>
</evidence>
<evidence type="ECO:0000256" key="9">
    <source>
        <dbReference type="RuleBase" id="RU364020"/>
    </source>
</evidence>
<dbReference type="PANTHER" id="PTHR12137">
    <property type="entry name" value="CARBOHYDRATE SULFOTRANSFERASE"/>
    <property type="match status" value="1"/>
</dbReference>
<proteinExistence type="inferred from homology"/>
<evidence type="ECO:0000256" key="5">
    <source>
        <dbReference type="ARBA" id="ARBA00022989"/>
    </source>
</evidence>
<dbReference type="EMBL" id="VSWD01000005">
    <property type="protein sequence ID" value="KAK3101589.1"/>
    <property type="molecule type" value="Genomic_DNA"/>
</dbReference>
<evidence type="ECO:0000313" key="10">
    <source>
        <dbReference type="EMBL" id="KAK3101589.1"/>
    </source>
</evidence>
<evidence type="ECO:0000256" key="3">
    <source>
        <dbReference type="ARBA" id="ARBA00022679"/>
    </source>
</evidence>
<accession>A0AA88YMF5</accession>
<dbReference type="InterPro" id="IPR018011">
    <property type="entry name" value="Carb_sulfotrans_8-10"/>
</dbReference>
<keyword evidence="5" id="KW-1133">Transmembrane helix</keyword>
<evidence type="ECO:0000256" key="1">
    <source>
        <dbReference type="ARBA" id="ARBA00004323"/>
    </source>
</evidence>
<comment type="similarity">
    <text evidence="2 9">Belongs to the sulfotransferase 2 family.</text>
</comment>
<dbReference type="Pfam" id="PF03567">
    <property type="entry name" value="Sulfotransfer_2"/>
    <property type="match status" value="1"/>
</dbReference>
<protein>
    <recommendedName>
        <fullName evidence="9">Carbohydrate sulfotransferase</fullName>
        <ecNumber evidence="9">2.8.2.-</ecNumber>
    </recommendedName>
</protein>
<keyword evidence="7" id="KW-0472">Membrane</keyword>
<dbReference type="EC" id="2.8.2.-" evidence="9"/>
<evidence type="ECO:0000256" key="4">
    <source>
        <dbReference type="ARBA" id="ARBA00022692"/>
    </source>
</evidence>
<dbReference type="GO" id="GO:0000139">
    <property type="term" value="C:Golgi membrane"/>
    <property type="evidence" value="ECO:0007669"/>
    <property type="project" value="UniProtKB-SubCell"/>
</dbReference>
<comment type="subcellular location">
    <subcellularLocation>
        <location evidence="1 9">Golgi apparatus membrane</location>
        <topology evidence="1 9">Single-pass type II membrane protein</topology>
    </subcellularLocation>
</comment>
<reference evidence="10" key="1">
    <citation type="submission" date="2019-08" db="EMBL/GenBank/DDBJ databases">
        <title>The improved chromosome-level genome for the pearl oyster Pinctada fucata martensii using PacBio sequencing and Hi-C.</title>
        <authorList>
            <person name="Zheng Z."/>
        </authorList>
    </citation>
    <scope>NUCLEOTIDE SEQUENCE</scope>
    <source>
        <strain evidence="10">ZZ-2019</strain>
        <tissue evidence="10">Adductor muscle</tissue>
    </source>
</reference>
<evidence type="ECO:0000256" key="8">
    <source>
        <dbReference type="ARBA" id="ARBA00023180"/>
    </source>
</evidence>
<dbReference type="GO" id="GO:0016051">
    <property type="term" value="P:carbohydrate biosynthetic process"/>
    <property type="evidence" value="ECO:0007669"/>
    <property type="project" value="InterPro"/>
</dbReference>
<dbReference type="AlphaFoldDB" id="A0AA88YMF5"/>
<evidence type="ECO:0000313" key="11">
    <source>
        <dbReference type="Proteomes" id="UP001186944"/>
    </source>
</evidence>
<keyword evidence="9" id="KW-0735">Signal-anchor</keyword>